<accession>A0A6S9DMW5</accession>
<feature type="transmembrane region" description="Helical" evidence="9">
    <location>
        <begin position="147"/>
        <end position="169"/>
    </location>
</feature>
<evidence type="ECO:0000256" key="4">
    <source>
        <dbReference type="ARBA" id="ARBA00022989"/>
    </source>
</evidence>
<dbReference type="SUPFAM" id="SSF81324">
    <property type="entry name" value="Voltage-gated potassium channels"/>
    <property type="match status" value="2"/>
</dbReference>
<comment type="similarity">
    <text evidence="8">Belongs to the two pore domain potassium channel (TC 1.A.1.8) family.</text>
</comment>
<feature type="transmembrane region" description="Helical" evidence="9">
    <location>
        <begin position="189"/>
        <end position="208"/>
    </location>
</feature>
<gene>
    <name evidence="11" type="ORF">HAKA00212_LOCUS11221</name>
</gene>
<dbReference type="Gene3D" id="1.10.287.70">
    <property type="match status" value="1"/>
</dbReference>
<dbReference type="GO" id="GO:0015271">
    <property type="term" value="F:outward rectifier potassium channel activity"/>
    <property type="evidence" value="ECO:0007669"/>
    <property type="project" value="TreeGrafter"/>
</dbReference>
<feature type="transmembrane region" description="Helical" evidence="9">
    <location>
        <begin position="246"/>
        <end position="266"/>
    </location>
</feature>
<organism evidence="11">
    <name type="scientific">Heterosigma akashiwo</name>
    <name type="common">Chromophytic alga</name>
    <name type="synonym">Heterosigma carterae</name>
    <dbReference type="NCBI Taxonomy" id="2829"/>
    <lineage>
        <taxon>Eukaryota</taxon>
        <taxon>Sar</taxon>
        <taxon>Stramenopiles</taxon>
        <taxon>Ochrophyta</taxon>
        <taxon>Raphidophyceae</taxon>
        <taxon>Chattonellales</taxon>
        <taxon>Chattonellaceae</taxon>
        <taxon>Heterosigma</taxon>
    </lineage>
</organism>
<evidence type="ECO:0000256" key="3">
    <source>
        <dbReference type="ARBA" id="ARBA00022692"/>
    </source>
</evidence>
<dbReference type="GO" id="GO:0005886">
    <property type="term" value="C:plasma membrane"/>
    <property type="evidence" value="ECO:0007669"/>
    <property type="project" value="TreeGrafter"/>
</dbReference>
<feature type="transmembrane region" description="Helical" evidence="9">
    <location>
        <begin position="32"/>
        <end position="53"/>
    </location>
</feature>
<evidence type="ECO:0000256" key="5">
    <source>
        <dbReference type="ARBA" id="ARBA00023065"/>
    </source>
</evidence>
<sequence>MGPEGANHNLDAFSDKNDPGTAAFTKTCSRSILLAVCLPAVALVVGAALMSTFEYPSEKERLERFTTLFNEMANLTAEIEANFNNTGVASKFEEFMDEISPYLSGKDSVPDASDPFWNLEGSAFFCWTIMTTIGYGDYAPKTDQGKIFVIIYTILTVPLFVASLAHLSTSLTEALGKCFRKNHDRFGKQGYYFAGGVVALGLLFILVLPISFSVGSYLDTIYFSIVTLSTVGLGDFTPSLDDKSSFGFILYSLFGLLLIGSIVSGLQNMYDVGAQFVIEKAHSGLLSFQHGRALSRQSSLSSSKSIDARANVSTGWVWKKAGTPEASIYGNGVEEEGKQW</sequence>
<evidence type="ECO:0000256" key="7">
    <source>
        <dbReference type="ARBA" id="ARBA00023303"/>
    </source>
</evidence>
<keyword evidence="7 8" id="KW-0407">Ion channel</keyword>
<reference evidence="11" key="1">
    <citation type="submission" date="2021-01" db="EMBL/GenBank/DDBJ databases">
        <authorList>
            <person name="Corre E."/>
            <person name="Pelletier E."/>
            <person name="Niang G."/>
            <person name="Scheremetjew M."/>
            <person name="Finn R."/>
            <person name="Kale V."/>
            <person name="Holt S."/>
            <person name="Cochrane G."/>
            <person name="Meng A."/>
            <person name="Brown T."/>
            <person name="Cohen L."/>
        </authorList>
    </citation>
    <scope>NUCLEOTIDE SEQUENCE</scope>
    <source>
        <strain evidence="11">CCMP3107</strain>
    </source>
</reference>
<keyword evidence="6 9" id="KW-0472">Membrane</keyword>
<dbReference type="PANTHER" id="PTHR11003">
    <property type="entry name" value="POTASSIUM CHANNEL, SUBFAMILY K"/>
    <property type="match status" value="1"/>
</dbReference>
<dbReference type="PRINTS" id="PR01333">
    <property type="entry name" value="2POREKCHANEL"/>
</dbReference>
<protein>
    <recommendedName>
        <fullName evidence="10">Potassium channel domain-containing protein</fullName>
    </recommendedName>
</protein>
<comment type="subcellular location">
    <subcellularLocation>
        <location evidence="1">Membrane</location>
        <topology evidence="1">Multi-pass membrane protein</topology>
    </subcellularLocation>
</comment>
<dbReference type="Pfam" id="PF07885">
    <property type="entry name" value="Ion_trans_2"/>
    <property type="match status" value="2"/>
</dbReference>
<evidence type="ECO:0000256" key="6">
    <source>
        <dbReference type="ARBA" id="ARBA00023136"/>
    </source>
</evidence>
<keyword evidence="5 8" id="KW-0406">Ion transport</keyword>
<name>A0A6S9DMW5_HETAK</name>
<evidence type="ECO:0000256" key="9">
    <source>
        <dbReference type="SAM" id="Phobius"/>
    </source>
</evidence>
<feature type="domain" description="Potassium channel" evidence="10">
    <location>
        <begin position="203"/>
        <end position="269"/>
    </location>
</feature>
<evidence type="ECO:0000313" key="11">
    <source>
        <dbReference type="EMBL" id="CAE0632512.1"/>
    </source>
</evidence>
<evidence type="ECO:0000256" key="2">
    <source>
        <dbReference type="ARBA" id="ARBA00022448"/>
    </source>
</evidence>
<dbReference type="EMBL" id="HBIU01024151">
    <property type="protein sequence ID" value="CAE0632512.1"/>
    <property type="molecule type" value="Transcribed_RNA"/>
</dbReference>
<evidence type="ECO:0000256" key="8">
    <source>
        <dbReference type="RuleBase" id="RU003857"/>
    </source>
</evidence>
<dbReference type="InterPro" id="IPR013099">
    <property type="entry name" value="K_chnl_dom"/>
</dbReference>
<keyword evidence="4 9" id="KW-1133">Transmembrane helix</keyword>
<dbReference type="AlphaFoldDB" id="A0A6S9DMW5"/>
<proteinExistence type="inferred from homology"/>
<keyword evidence="2 8" id="KW-0813">Transport</keyword>
<dbReference type="PANTHER" id="PTHR11003:SF291">
    <property type="entry name" value="IP11374P"/>
    <property type="match status" value="1"/>
</dbReference>
<evidence type="ECO:0000256" key="1">
    <source>
        <dbReference type="ARBA" id="ARBA00004141"/>
    </source>
</evidence>
<dbReference type="InterPro" id="IPR003280">
    <property type="entry name" value="2pore_dom_K_chnl"/>
</dbReference>
<evidence type="ECO:0000259" key="10">
    <source>
        <dbReference type="Pfam" id="PF07885"/>
    </source>
</evidence>
<dbReference type="GO" id="GO:0022841">
    <property type="term" value="F:potassium ion leak channel activity"/>
    <property type="evidence" value="ECO:0007669"/>
    <property type="project" value="TreeGrafter"/>
</dbReference>
<dbReference type="GO" id="GO:0030322">
    <property type="term" value="P:stabilization of membrane potential"/>
    <property type="evidence" value="ECO:0007669"/>
    <property type="project" value="TreeGrafter"/>
</dbReference>
<feature type="domain" description="Potassium channel" evidence="10">
    <location>
        <begin position="117"/>
        <end position="172"/>
    </location>
</feature>
<keyword evidence="3 8" id="KW-0812">Transmembrane</keyword>